<feature type="chain" id="PRO_5045692605" evidence="1">
    <location>
        <begin position="22"/>
        <end position="726"/>
    </location>
</feature>
<dbReference type="CDD" id="cd14791">
    <property type="entry name" value="GH36"/>
    <property type="match status" value="1"/>
</dbReference>
<keyword evidence="4" id="KW-1185">Reference proteome</keyword>
<dbReference type="InterPro" id="IPR017853">
    <property type="entry name" value="GH"/>
</dbReference>
<evidence type="ECO:0000313" key="3">
    <source>
        <dbReference type="EMBL" id="MFC5527107.1"/>
    </source>
</evidence>
<evidence type="ECO:0000313" key="4">
    <source>
        <dbReference type="Proteomes" id="UP001596114"/>
    </source>
</evidence>
<dbReference type="SUPFAM" id="SSF51445">
    <property type="entry name" value="(Trans)glycosidases"/>
    <property type="match status" value="1"/>
</dbReference>
<dbReference type="InterPro" id="IPR002252">
    <property type="entry name" value="Glyco_hydro_36"/>
</dbReference>
<keyword evidence="1" id="KW-0732">Signal</keyword>
<dbReference type="Pfam" id="PF02065">
    <property type="entry name" value="Melibiase"/>
    <property type="match status" value="2"/>
</dbReference>
<accession>A0ABW0QSG7</accession>
<comment type="caution">
    <text evidence="3">The sequence shown here is derived from an EMBL/GenBank/DDBJ whole genome shotgun (WGS) entry which is preliminary data.</text>
</comment>
<evidence type="ECO:0000259" key="2">
    <source>
        <dbReference type="Pfam" id="PF16874"/>
    </source>
</evidence>
<proteinExistence type="predicted"/>
<dbReference type="InterPro" id="IPR038417">
    <property type="entry name" value="Alpga-gal_N_sf"/>
</dbReference>
<dbReference type="InterPro" id="IPR013785">
    <property type="entry name" value="Aldolase_TIM"/>
</dbReference>
<dbReference type="Gene3D" id="2.70.98.60">
    <property type="entry name" value="alpha-galactosidase from lactobacil brevis"/>
    <property type="match status" value="1"/>
</dbReference>
<feature type="signal peptide" evidence="1">
    <location>
        <begin position="1"/>
        <end position="21"/>
    </location>
</feature>
<feature type="domain" description="Glycosyl hydrolase family 36 C-terminal" evidence="2">
    <location>
        <begin position="645"/>
        <end position="717"/>
    </location>
</feature>
<sequence>MMKRLAWICLLLGLFSSQPMAAPAPPAPIRVGNADNRITLQSGAAAPELLQLVRTGGTAWQGMAATPLIGQVTVGRREIPLHWRFDPDSSRSDEHSASLVYEDRAAGLRLYWEWRAPARHGPLEHVIRIENRSGHELWIPLQASFRFAWKIPADLPLQQLWIDKGAGEPPPVGTHRVSIADGHDWHGESSTFAHPLPGQAREIIPWFMVRGTHPGVGGWYVGVEFSGRIAMTLQRHGAALEGTVGLNPEPGPFRTRLAPGETFATPTVFVGASDGDIDDTGNALHRWVRQVLNEPATLRNPDYPLVTINSWGSAMAITEAQARHMIDDAQRLGFEMFHLDAGWFRAVGDWHPDPKKFPHGIAALSDYAHRHGLKFGLWADWAQAGTSTGEGALNVADPQVRHWLITDPPPGWKPAEFKGITIDLGVPAAQAWATGETRRIVHDYHVDMLEHDGYVVAQGCDRSDHPHAPIDPTGTHRYSDDDFLWVDSANSTDVSLHATRAYYEIQNALKRQHPGLLLEICNDGGRMVDFGSAAHGDYFSIVDSYDPLSNRQAFYDASHVLPPAMLETYVKAWPTPRIENFRYMLRSGMMGWFTVMIDTNSWTGEQHAAAAREIAFYQSTLRPLIRDADLYHVGPRPDGKGWDGTEYFDAARNRGVLYAFHGSAPAPGVFRFKLRGLRSGHRYRVHFRDHSSPDRVLDGTELMQSGLAVSLPMPDASELVVIEGLP</sequence>
<dbReference type="Pfam" id="PF16874">
    <property type="entry name" value="Glyco_hydro_36C"/>
    <property type="match status" value="1"/>
</dbReference>
<gene>
    <name evidence="3" type="ORF">ACFPPA_15305</name>
</gene>
<dbReference type="EMBL" id="JBHSNF010000003">
    <property type="protein sequence ID" value="MFC5527107.1"/>
    <property type="molecule type" value="Genomic_DNA"/>
</dbReference>
<dbReference type="RefSeq" id="WP_377321440.1">
    <property type="nucleotide sequence ID" value="NZ_JBHSNF010000003.1"/>
</dbReference>
<dbReference type="InterPro" id="IPR031705">
    <property type="entry name" value="Glyco_hydro_36_C"/>
</dbReference>
<reference evidence="4" key="1">
    <citation type="journal article" date="2019" name="Int. J. Syst. Evol. Microbiol.">
        <title>The Global Catalogue of Microorganisms (GCM) 10K type strain sequencing project: providing services to taxonomists for standard genome sequencing and annotation.</title>
        <authorList>
            <consortium name="The Broad Institute Genomics Platform"/>
            <consortium name="The Broad Institute Genome Sequencing Center for Infectious Disease"/>
            <person name="Wu L."/>
            <person name="Ma J."/>
        </authorList>
    </citation>
    <scope>NUCLEOTIDE SEQUENCE [LARGE SCALE GENOMIC DNA]</scope>
    <source>
        <strain evidence="4">CGMCC 1.16619</strain>
    </source>
</reference>
<name>A0ABW0QSG7_9GAMM</name>
<dbReference type="InterPro" id="IPR050985">
    <property type="entry name" value="Alpha-glycosidase_related"/>
</dbReference>
<dbReference type="PANTHER" id="PTHR43053">
    <property type="entry name" value="GLYCOSIDASE FAMILY 31"/>
    <property type="match status" value="1"/>
</dbReference>
<evidence type="ECO:0000256" key="1">
    <source>
        <dbReference type="SAM" id="SignalP"/>
    </source>
</evidence>
<protein>
    <submittedName>
        <fullName evidence="3">Alpha-galactosidase</fullName>
    </submittedName>
</protein>
<dbReference type="Gene3D" id="3.20.20.70">
    <property type="entry name" value="Aldolase class I"/>
    <property type="match status" value="1"/>
</dbReference>
<organism evidence="3 4">
    <name type="scientific">Rhodanobacter ginsengisoli</name>
    <dbReference type="NCBI Taxonomy" id="418646"/>
    <lineage>
        <taxon>Bacteria</taxon>
        <taxon>Pseudomonadati</taxon>
        <taxon>Pseudomonadota</taxon>
        <taxon>Gammaproteobacteria</taxon>
        <taxon>Lysobacterales</taxon>
        <taxon>Rhodanobacteraceae</taxon>
        <taxon>Rhodanobacter</taxon>
    </lineage>
</organism>
<dbReference type="Proteomes" id="UP001596114">
    <property type="component" value="Unassembled WGS sequence"/>
</dbReference>